<dbReference type="HOGENOM" id="CLU_022189_0_0_1"/>
<dbReference type="PANTHER" id="PTHR48208:SF2">
    <property type="entry name" value="CENTROMERE PROTEIN I"/>
    <property type="match status" value="1"/>
</dbReference>
<dbReference type="RefSeq" id="XP_007507848.1">
    <property type="nucleotide sequence ID" value="XM_007507786.3"/>
</dbReference>
<sequence length="792" mass="91065">MANLPYNSAEGSSDVVPESPSPERSTPTTEQQMSPTCFQTSMVMSSQETSLSPVIPIIQCDRSAWKMRQNESGLGPANLQYGLGDGKEEFNEHAALQQAFNYIRKATKKESTLEKHLQTVEDIAWKSGLGPKDIDTLLEVVLSSPLRAEAVKSRMLKCLIPTTLIPESAVVKAFSKLCTHNYSNSIKIIFFRWLIAMFDFIDHTEEMNSLYGFFFSFLQEESMSCYVCHLLYLLTKRENVKPFRVRRLLDFQSKVGIQPHLQALLSLYKSFCPDLVSISLPQKRKYYFKNTDSIWQTAVYIVKQRNQLPSLPSVELSVGISASQPQKRKWNSSCIIPKPTSSFTGEKKQKGGSTSLDVMFGVRKTFPVEQLHMFSQLLENIQNIQFPSQMCSVLKNSSLLHYLNCVRDETVWLRLYYWMNQVLKEGCTWCKVSNYTTEEEFKSFLDIVGKAQCFLQEGFPSSEVFLYRSLPLWDGTSCRSEYLQLLSWLPLGNFSEIRPLLCDSLAPLFFTSSIFHKCSVLYSLKQLLQNWLLRYAMRANVKTMMSTSSHTTLNVVNSVSELISFVGWLSTNALRLEEHSSFLFHFVLDFFETVSDMYLNYNLPLVVIFPCGVFYPALLTFDSITLNHLCYIMYRYRVNLTAAKENDVIRQERQKFNKTYQKFNEYVTALVDCLWTSTAFEKDHFLYIDPEIMKKTKIKDYKKSLNLTNHPALLVYSIYFLLQGWPGEKELALGTIQKKKWNWYLDYLLLEDLHGLHLFMESSLNVADSASSASLYPDAKRPKICTSGPISV</sequence>
<comment type="similarity">
    <text evidence="3">Belongs to the CENP-I/CTF3 family.</text>
</comment>
<evidence type="ECO:0000256" key="7">
    <source>
        <dbReference type="SAM" id="MobiDB-lite"/>
    </source>
</evidence>
<feature type="region of interest" description="Disordered" evidence="7">
    <location>
        <begin position="1"/>
        <end position="34"/>
    </location>
</feature>
<dbReference type="CTD" id="2491"/>
<dbReference type="RefSeq" id="XP_001374681.3">
    <property type="nucleotide sequence ID" value="XM_001374644.5"/>
</dbReference>
<name>F7DFD3_MONDO</name>
<dbReference type="OrthoDB" id="6347512at2759"/>
<dbReference type="OMA" id="RVFKNYY"/>
<evidence type="ECO:0000256" key="5">
    <source>
        <dbReference type="ARBA" id="ARBA00023242"/>
    </source>
</evidence>
<dbReference type="Proteomes" id="UP000002280">
    <property type="component" value="Chromosome X"/>
</dbReference>
<keyword evidence="6" id="KW-0137">Centromere</keyword>
<gene>
    <name evidence="8" type="primary">CENPI</name>
</gene>
<organism evidence="8 9">
    <name type="scientific">Monodelphis domestica</name>
    <name type="common">Gray short-tailed opossum</name>
    <dbReference type="NCBI Taxonomy" id="13616"/>
    <lineage>
        <taxon>Eukaryota</taxon>
        <taxon>Metazoa</taxon>
        <taxon>Chordata</taxon>
        <taxon>Craniata</taxon>
        <taxon>Vertebrata</taxon>
        <taxon>Euteleostomi</taxon>
        <taxon>Mammalia</taxon>
        <taxon>Metatheria</taxon>
        <taxon>Didelphimorphia</taxon>
        <taxon>Didelphidae</taxon>
        <taxon>Monodelphis</taxon>
    </lineage>
</organism>
<keyword evidence="4" id="KW-0158">Chromosome</keyword>
<evidence type="ECO:0000256" key="6">
    <source>
        <dbReference type="ARBA" id="ARBA00023328"/>
    </source>
</evidence>
<feature type="compositionally biased region" description="Polar residues" evidence="7">
    <location>
        <begin position="1"/>
        <end position="11"/>
    </location>
</feature>
<dbReference type="KEGG" id="mdo:100023006"/>
<reference evidence="8" key="3">
    <citation type="submission" date="2025-09" db="UniProtKB">
        <authorList>
            <consortium name="Ensembl"/>
        </authorList>
    </citation>
    <scope>IDENTIFICATION</scope>
</reference>
<keyword evidence="9" id="KW-1185">Reference proteome</keyword>
<dbReference type="FunCoup" id="F7DFD3">
    <property type="interactions" value="899"/>
</dbReference>
<reference evidence="8" key="2">
    <citation type="submission" date="2025-08" db="UniProtKB">
        <authorList>
            <consortium name="Ensembl"/>
        </authorList>
    </citation>
    <scope>IDENTIFICATION</scope>
</reference>
<dbReference type="PANTHER" id="PTHR48208">
    <property type="entry name" value="CENTROMERE PROTEIN I"/>
    <property type="match status" value="1"/>
</dbReference>
<evidence type="ECO:0000256" key="4">
    <source>
        <dbReference type="ARBA" id="ARBA00022454"/>
    </source>
</evidence>
<dbReference type="Ensembl" id="ENSMODT00000014983.4">
    <property type="protein sequence ID" value="ENSMODP00000014711.3"/>
    <property type="gene ID" value="ENSMODG00000011746.4"/>
</dbReference>
<dbReference type="GO" id="GO:0000070">
    <property type="term" value="P:mitotic sister chromatid segregation"/>
    <property type="evidence" value="ECO:0000318"/>
    <property type="project" value="GO_Central"/>
</dbReference>
<dbReference type="eggNOG" id="ENOG502QU9H">
    <property type="taxonomic scope" value="Eukaryota"/>
</dbReference>
<dbReference type="InParanoid" id="F7DFD3"/>
<evidence type="ECO:0000313" key="9">
    <source>
        <dbReference type="Proteomes" id="UP000002280"/>
    </source>
</evidence>
<dbReference type="GO" id="GO:0000939">
    <property type="term" value="C:inner kinetochore"/>
    <property type="evidence" value="ECO:0000318"/>
    <property type="project" value="GO_Central"/>
</dbReference>
<proteinExistence type="inferred from homology"/>
<protein>
    <submittedName>
        <fullName evidence="8">Centromere protein I</fullName>
    </submittedName>
</protein>
<dbReference type="Bgee" id="ENSMODG00000011746">
    <property type="expression patterns" value="Expressed in forelimb bud and 13 other cell types or tissues"/>
</dbReference>
<evidence type="ECO:0000256" key="1">
    <source>
        <dbReference type="ARBA" id="ARBA00004123"/>
    </source>
</evidence>
<dbReference type="GO" id="GO:0034080">
    <property type="term" value="P:CENP-A containing chromatin assembly"/>
    <property type="evidence" value="ECO:0000318"/>
    <property type="project" value="GO_Central"/>
</dbReference>
<reference evidence="8 9" key="1">
    <citation type="journal article" date="2007" name="Nature">
        <title>Genome of the marsupial Monodelphis domestica reveals innovation in non-coding sequences.</title>
        <authorList>
            <person name="Mikkelsen T.S."/>
            <person name="Wakefield M.J."/>
            <person name="Aken B."/>
            <person name="Amemiya C.T."/>
            <person name="Chang J.L."/>
            <person name="Duke S."/>
            <person name="Garber M."/>
            <person name="Gentles A.J."/>
            <person name="Goodstadt L."/>
            <person name="Heger A."/>
            <person name="Jurka J."/>
            <person name="Kamal M."/>
            <person name="Mauceli E."/>
            <person name="Searle S.M."/>
            <person name="Sharpe T."/>
            <person name="Baker M.L."/>
            <person name="Batzer M.A."/>
            <person name="Benos P.V."/>
            <person name="Belov K."/>
            <person name="Clamp M."/>
            <person name="Cook A."/>
            <person name="Cuff J."/>
            <person name="Das R."/>
            <person name="Davidow L."/>
            <person name="Deakin J.E."/>
            <person name="Fazzari M.J."/>
            <person name="Glass J.L."/>
            <person name="Grabherr M."/>
            <person name="Greally J.M."/>
            <person name="Gu W."/>
            <person name="Hore T.A."/>
            <person name="Huttley G.A."/>
            <person name="Kleber M."/>
            <person name="Jirtle R.L."/>
            <person name="Koina E."/>
            <person name="Lee J.T."/>
            <person name="Mahony S."/>
            <person name="Marra M.A."/>
            <person name="Miller R.D."/>
            <person name="Nicholls R.D."/>
            <person name="Oda M."/>
            <person name="Papenfuss A.T."/>
            <person name="Parra Z.E."/>
            <person name="Pollock D.D."/>
            <person name="Ray D.A."/>
            <person name="Schein J.E."/>
            <person name="Speed T.P."/>
            <person name="Thompson K."/>
            <person name="VandeBerg J.L."/>
            <person name="Wade C.M."/>
            <person name="Walker J.A."/>
            <person name="Waters P.D."/>
            <person name="Webber C."/>
            <person name="Weidman J.R."/>
            <person name="Xie X."/>
            <person name="Zody M.C."/>
            <person name="Baldwin J."/>
            <person name="Abdouelleil A."/>
            <person name="Abdulkadir J."/>
            <person name="Abebe A."/>
            <person name="Abera B."/>
            <person name="Abreu J."/>
            <person name="Acer S.C."/>
            <person name="Aftuck L."/>
            <person name="Alexander A."/>
            <person name="An P."/>
            <person name="Anderson E."/>
            <person name="Anderson S."/>
            <person name="Arachi H."/>
            <person name="Azer M."/>
            <person name="Bachantsang P."/>
            <person name="Barry A."/>
            <person name="Bayul T."/>
            <person name="Berlin A."/>
            <person name="Bessette D."/>
            <person name="Bloom T."/>
            <person name="Bloom T."/>
            <person name="Boguslavskiy L."/>
            <person name="Bonnet C."/>
            <person name="Boukhgalter B."/>
            <person name="Bourzgui I."/>
            <person name="Brown A."/>
            <person name="Cahill P."/>
            <person name="Channer S."/>
            <person name="Cheshatsang Y."/>
            <person name="Chuda L."/>
            <person name="Citroen M."/>
            <person name="Collymore A."/>
            <person name="Cooke P."/>
            <person name="Costello M."/>
            <person name="D'Aco K."/>
            <person name="Daza R."/>
            <person name="De Haan G."/>
            <person name="DeGray S."/>
            <person name="DeMaso C."/>
            <person name="Dhargay N."/>
            <person name="Dooley K."/>
            <person name="Dooley E."/>
            <person name="Doricent M."/>
            <person name="Dorje P."/>
            <person name="Dorjee K."/>
            <person name="Dupes A."/>
            <person name="Elong R."/>
            <person name="Falk J."/>
            <person name="Farina A."/>
            <person name="Faro S."/>
            <person name="Ferguson D."/>
            <person name="Fisher S."/>
            <person name="Foley C.D."/>
            <person name="Franke A."/>
            <person name="Friedrich D."/>
            <person name="Gadbois L."/>
            <person name="Gearin G."/>
            <person name="Gearin C.R."/>
            <person name="Giannoukos G."/>
            <person name="Goode T."/>
            <person name="Graham J."/>
            <person name="Grandbois E."/>
            <person name="Grewal S."/>
            <person name="Gyaltsen K."/>
            <person name="Hafez N."/>
            <person name="Hagos B."/>
            <person name="Hall J."/>
            <person name="Henson C."/>
            <person name="Hollinger A."/>
            <person name="Honan T."/>
            <person name="Huard M.D."/>
            <person name="Hughes L."/>
            <person name="Hurhula B."/>
            <person name="Husby M.E."/>
            <person name="Kamat A."/>
            <person name="Kanga B."/>
            <person name="Kashin S."/>
            <person name="Khazanovich D."/>
            <person name="Kisner P."/>
            <person name="Lance K."/>
            <person name="Lara M."/>
            <person name="Lee W."/>
            <person name="Lennon N."/>
            <person name="Letendre F."/>
            <person name="LeVine R."/>
            <person name="Lipovsky A."/>
            <person name="Liu X."/>
            <person name="Liu J."/>
            <person name="Liu S."/>
            <person name="Lokyitsang T."/>
            <person name="Lokyitsang Y."/>
            <person name="Lubonja R."/>
            <person name="Lui A."/>
            <person name="MacDonald P."/>
            <person name="Magnisalis V."/>
            <person name="Maru K."/>
            <person name="Matthews C."/>
            <person name="McCusker W."/>
            <person name="McDonough S."/>
            <person name="Mehta T."/>
            <person name="Meldrim J."/>
            <person name="Meneus L."/>
            <person name="Mihai O."/>
            <person name="Mihalev A."/>
            <person name="Mihova T."/>
            <person name="Mittelman R."/>
            <person name="Mlenga V."/>
            <person name="Montmayeur A."/>
            <person name="Mulrain L."/>
            <person name="Navidi A."/>
            <person name="Naylor J."/>
            <person name="Negash T."/>
            <person name="Nguyen T."/>
            <person name="Nguyen N."/>
            <person name="Nicol R."/>
            <person name="Norbu C."/>
            <person name="Norbu N."/>
            <person name="Novod N."/>
            <person name="O'Neill B."/>
            <person name="Osman S."/>
            <person name="Markiewicz E."/>
            <person name="Oyono O.L."/>
            <person name="Patti C."/>
            <person name="Phunkhang P."/>
            <person name="Pierre F."/>
            <person name="Priest M."/>
            <person name="Raghuraman S."/>
            <person name="Rege F."/>
            <person name="Reyes R."/>
            <person name="Rise C."/>
            <person name="Rogov P."/>
            <person name="Ross K."/>
            <person name="Ryan E."/>
            <person name="Settipalli S."/>
            <person name="Shea T."/>
            <person name="Sherpa N."/>
            <person name="Shi L."/>
            <person name="Shih D."/>
            <person name="Sparrow T."/>
            <person name="Spaulding J."/>
            <person name="Stalker J."/>
            <person name="Stange-Thomann N."/>
            <person name="Stavropoulos S."/>
            <person name="Stone C."/>
            <person name="Strader C."/>
            <person name="Tesfaye S."/>
            <person name="Thomson T."/>
            <person name="Thoulutsang Y."/>
            <person name="Thoulutsang D."/>
            <person name="Topham K."/>
            <person name="Topping I."/>
            <person name="Tsamla T."/>
            <person name="Vassiliev H."/>
            <person name="Vo A."/>
            <person name="Wangchuk T."/>
            <person name="Wangdi T."/>
            <person name="Weiand M."/>
            <person name="Wilkinson J."/>
            <person name="Wilson A."/>
            <person name="Yadav S."/>
            <person name="Young G."/>
            <person name="Yu Q."/>
            <person name="Zembek L."/>
            <person name="Zhong D."/>
            <person name="Zimmer A."/>
            <person name="Zwirko Z."/>
            <person name="Jaffe D.B."/>
            <person name="Alvarez P."/>
            <person name="Brockman W."/>
            <person name="Butler J."/>
            <person name="Chin C."/>
            <person name="Gnerre S."/>
            <person name="MacCallum I."/>
            <person name="Graves J.A."/>
            <person name="Ponting C.P."/>
            <person name="Breen M."/>
            <person name="Samollow P.B."/>
            <person name="Lander E.S."/>
            <person name="Lindblad-Toh K."/>
        </authorList>
    </citation>
    <scope>NUCLEOTIDE SEQUENCE [LARGE SCALE GENOMIC DNA]</scope>
</reference>
<dbReference type="GeneID" id="100023006"/>
<dbReference type="GO" id="GO:0005634">
    <property type="term" value="C:nucleus"/>
    <property type="evidence" value="ECO:0007669"/>
    <property type="project" value="UniProtKB-SubCell"/>
</dbReference>
<keyword evidence="5" id="KW-0539">Nucleus</keyword>
<evidence type="ECO:0000256" key="3">
    <source>
        <dbReference type="ARBA" id="ARBA00005470"/>
    </source>
</evidence>
<evidence type="ECO:0000313" key="8">
    <source>
        <dbReference type="Ensembl" id="ENSMODP00000014711.3"/>
    </source>
</evidence>
<dbReference type="Pfam" id="PF07778">
    <property type="entry name" value="CENP-I"/>
    <property type="match status" value="1"/>
</dbReference>
<dbReference type="STRING" id="13616.ENSMODP00000014711"/>
<evidence type="ECO:0000256" key="2">
    <source>
        <dbReference type="ARBA" id="ARBA00004584"/>
    </source>
</evidence>
<dbReference type="InterPro" id="IPR012485">
    <property type="entry name" value="CENP-I"/>
</dbReference>
<dbReference type="AlphaFoldDB" id="F7DFD3"/>
<accession>F7DFD3</accession>
<dbReference type="GeneTree" id="ENSGT00390000013235"/>
<comment type="subcellular location">
    <subcellularLocation>
        <location evidence="2">Chromosome</location>
        <location evidence="2">Centromere</location>
    </subcellularLocation>
    <subcellularLocation>
        <location evidence="1">Nucleus</location>
    </subcellularLocation>
</comment>